<dbReference type="AlphaFoldDB" id="A0A8T0NLV7"/>
<evidence type="ECO:0000313" key="3">
    <source>
        <dbReference type="Proteomes" id="UP000823388"/>
    </source>
</evidence>
<comment type="caution">
    <text evidence="2">The sequence shown here is derived from an EMBL/GenBank/DDBJ whole genome shotgun (WGS) entry which is preliminary data.</text>
</comment>
<dbReference type="Proteomes" id="UP000823388">
    <property type="component" value="Chromosome 9K"/>
</dbReference>
<dbReference type="PANTHER" id="PTHR31374:SF134">
    <property type="entry name" value="AUXIN-RESPONSIVE PROTEIN"/>
    <property type="match status" value="1"/>
</dbReference>
<evidence type="ECO:0000256" key="1">
    <source>
        <dbReference type="ARBA" id="ARBA00006974"/>
    </source>
</evidence>
<dbReference type="PANTHER" id="PTHR31374">
    <property type="entry name" value="AUXIN-INDUCED PROTEIN-LIKE-RELATED"/>
    <property type="match status" value="1"/>
</dbReference>
<dbReference type="InterPro" id="IPR003676">
    <property type="entry name" value="SAUR_fam"/>
</dbReference>
<dbReference type="EMBL" id="CM029053">
    <property type="protein sequence ID" value="KAG2550437.1"/>
    <property type="molecule type" value="Genomic_DNA"/>
</dbReference>
<dbReference type="GO" id="GO:0009733">
    <property type="term" value="P:response to auxin"/>
    <property type="evidence" value="ECO:0007669"/>
    <property type="project" value="InterPro"/>
</dbReference>
<keyword evidence="3" id="KW-1185">Reference proteome</keyword>
<dbReference type="Pfam" id="PF02519">
    <property type="entry name" value="Auxin_inducible"/>
    <property type="match status" value="1"/>
</dbReference>
<sequence length="100" mass="11074">MAVLGSKTKCAKAVTTPWYACATGKVPKGYIPMMLVDGDDDEQGQRILVPVKMLREPCMEALLDLAEQQYGHGQRGVLRIPCSMIHFEHIINGLMSKEGR</sequence>
<accession>A0A8T0NLV7</accession>
<evidence type="ECO:0000313" key="2">
    <source>
        <dbReference type="EMBL" id="KAG2550437.1"/>
    </source>
</evidence>
<protein>
    <submittedName>
        <fullName evidence="2">Uncharacterized protein</fullName>
    </submittedName>
</protein>
<proteinExistence type="inferred from homology"/>
<name>A0A8T0NLV7_PANVG</name>
<organism evidence="2 3">
    <name type="scientific">Panicum virgatum</name>
    <name type="common">Blackwell switchgrass</name>
    <dbReference type="NCBI Taxonomy" id="38727"/>
    <lineage>
        <taxon>Eukaryota</taxon>
        <taxon>Viridiplantae</taxon>
        <taxon>Streptophyta</taxon>
        <taxon>Embryophyta</taxon>
        <taxon>Tracheophyta</taxon>
        <taxon>Spermatophyta</taxon>
        <taxon>Magnoliopsida</taxon>
        <taxon>Liliopsida</taxon>
        <taxon>Poales</taxon>
        <taxon>Poaceae</taxon>
        <taxon>PACMAD clade</taxon>
        <taxon>Panicoideae</taxon>
        <taxon>Panicodae</taxon>
        <taxon>Paniceae</taxon>
        <taxon>Panicinae</taxon>
        <taxon>Panicum</taxon>
        <taxon>Panicum sect. Hiantes</taxon>
    </lineage>
</organism>
<gene>
    <name evidence="2" type="ORF">PVAP13_9KG341164</name>
</gene>
<reference evidence="2" key="1">
    <citation type="submission" date="2020-05" db="EMBL/GenBank/DDBJ databases">
        <title>WGS assembly of Panicum virgatum.</title>
        <authorList>
            <person name="Lovell J.T."/>
            <person name="Jenkins J."/>
            <person name="Shu S."/>
            <person name="Juenger T.E."/>
            <person name="Schmutz J."/>
        </authorList>
    </citation>
    <scope>NUCLEOTIDE SEQUENCE</scope>
    <source>
        <strain evidence="2">AP13</strain>
    </source>
</reference>
<comment type="similarity">
    <text evidence="1">Belongs to the ARG7 family.</text>
</comment>